<accession>A0A6B3NLK5</accession>
<feature type="domain" description="Novel STAND NTPase 1" evidence="1">
    <location>
        <begin position="19"/>
        <end position="294"/>
    </location>
</feature>
<evidence type="ECO:0000313" key="2">
    <source>
        <dbReference type="EMBL" id="NER31074.1"/>
    </source>
</evidence>
<evidence type="ECO:0000259" key="1">
    <source>
        <dbReference type="Pfam" id="PF20703"/>
    </source>
</evidence>
<dbReference type="Pfam" id="PF20703">
    <property type="entry name" value="nSTAND1"/>
    <property type="match status" value="1"/>
</dbReference>
<gene>
    <name evidence="2" type="ORF">F6J89_26505</name>
</gene>
<name>A0A6B3NLK5_9CYAN</name>
<reference evidence="2" key="1">
    <citation type="submission" date="2019-11" db="EMBL/GenBank/DDBJ databases">
        <title>Genomic insights into an expanded diversity of filamentous marine cyanobacteria reveals the extraordinary biosynthetic potential of Moorea and Okeania.</title>
        <authorList>
            <person name="Ferreira Leao T."/>
            <person name="Wang M."/>
            <person name="Moss N."/>
            <person name="Da Silva R."/>
            <person name="Sanders J."/>
            <person name="Nurk S."/>
            <person name="Gurevich A."/>
            <person name="Humphrey G."/>
            <person name="Reher R."/>
            <person name="Zhu Q."/>
            <person name="Belda-Ferre P."/>
            <person name="Glukhov E."/>
            <person name="Rex R."/>
            <person name="Dorrestein P.C."/>
            <person name="Knight R."/>
            <person name="Pevzner P."/>
            <person name="Gerwick W.H."/>
            <person name="Gerwick L."/>
        </authorList>
    </citation>
    <scope>NUCLEOTIDE SEQUENCE</scope>
    <source>
        <strain evidence="2">SIO1C4</strain>
    </source>
</reference>
<protein>
    <recommendedName>
        <fullName evidence="1">Novel STAND NTPase 1 domain-containing protein</fullName>
    </recommendedName>
</protein>
<dbReference type="EMBL" id="JAAHFQ010000714">
    <property type="protein sequence ID" value="NER31074.1"/>
    <property type="molecule type" value="Genomic_DNA"/>
</dbReference>
<organism evidence="2">
    <name type="scientific">Symploca sp. SIO1C4</name>
    <dbReference type="NCBI Taxonomy" id="2607765"/>
    <lineage>
        <taxon>Bacteria</taxon>
        <taxon>Bacillati</taxon>
        <taxon>Cyanobacteriota</taxon>
        <taxon>Cyanophyceae</taxon>
        <taxon>Coleofasciculales</taxon>
        <taxon>Coleofasciculaceae</taxon>
        <taxon>Symploca</taxon>
    </lineage>
</organism>
<sequence length="343" mass="40149">MKTILSLSYIFTEIQHNYPDERVLLIADQFEELYTLCIEEEISRNFLEVLLSCFPSSNSKQSSSNVLVTTMRADFLVKALSYRPFADRLQETDIKLGPMSREELTEVIEQPAKKLGFKFEVGLVERILNDVEDEPGNLPLLEFALIKLWEKQAGKQLTHDAYEAIGQVKRALAKYAKDKYDKLTSKEQEQAQRIFVQLVYPGEGNKHTRRRANRAELGEDNWHLVTCNEGLADSRLVVTSVDDAKQETVKIVHEALIQNWDDLQKWIENDRKFRTWQEGLRFAIRQWQQSGKDKGALLRGRQLFEAKDWLQRRRIDLEAEREYIEVSVEERNVEIQRELKRTT</sequence>
<comment type="caution">
    <text evidence="2">The sequence shown here is derived from an EMBL/GenBank/DDBJ whole genome shotgun (WGS) entry which is preliminary data.</text>
</comment>
<dbReference type="InterPro" id="IPR027417">
    <property type="entry name" value="P-loop_NTPase"/>
</dbReference>
<dbReference type="AlphaFoldDB" id="A0A6B3NLK5"/>
<dbReference type="SUPFAM" id="SSF52540">
    <property type="entry name" value="P-loop containing nucleoside triphosphate hydrolases"/>
    <property type="match status" value="1"/>
</dbReference>
<dbReference type="InterPro" id="IPR049052">
    <property type="entry name" value="nSTAND1"/>
</dbReference>
<proteinExistence type="predicted"/>